<dbReference type="Pfam" id="PF14137">
    <property type="entry name" value="DUF4304"/>
    <property type="match status" value="1"/>
</dbReference>
<dbReference type="InterPro" id="IPR025412">
    <property type="entry name" value="DUF4304"/>
</dbReference>
<evidence type="ECO:0000313" key="1">
    <source>
        <dbReference type="EMBL" id="PVE69813.1"/>
    </source>
</evidence>
<accession>A0A2T7WEW6</accession>
<dbReference type="AlphaFoldDB" id="A0A2T7WEW6"/>
<comment type="caution">
    <text evidence="1">The sequence shown here is derived from an EMBL/GenBank/DDBJ whole genome shotgun (WGS) entry which is preliminary data.</text>
</comment>
<dbReference type="RefSeq" id="WP_116537892.1">
    <property type="nucleotide sequence ID" value="NZ_QDFT01000025.1"/>
</dbReference>
<name>A0A2T7WEW6_MICTE</name>
<organism evidence="1 2">
    <name type="scientific">Microbacterium testaceum</name>
    <name type="common">Aureobacterium testaceum</name>
    <name type="synonym">Brevibacterium testaceum</name>
    <dbReference type="NCBI Taxonomy" id="2033"/>
    <lineage>
        <taxon>Bacteria</taxon>
        <taxon>Bacillati</taxon>
        <taxon>Actinomycetota</taxon>
        <taxon>Actinomycetes</taxon>
        <taxon>Micrococcales</taxon>
        <taxon>Microbacteriaceae</taxon>
        <taxon>Microbacterium</taxon>
    </lineage>
</organism>
<evidence type="ECO:0000313" key="2">
    <source>
        <dbReference type="Proteomes" id="UP000244649"/>
    </source>
</evidence>
<protein>
    <submittedName>
        <fullName evidence="1">Uncharacterized protein</fullName>
    </submittedName>
</protein>
<dbReference type="Proteomes" id="UP000244649">
    <property type="component" value="Unassembled WGS sequence"/>
</dbReference>
<gene>
    <name evidence="1" type="ORF">DC432_10740</name>
</gene>
<dbReference type="EMBL" id="QDFT01000025">
    <property type="protein sequence ID" value="PVE69813.1"/>
    <property type="molecule type" value="Genomic_DNA"/>
</dbReference>
<proteinExistence type="predicted"/>
<sequence length="168" mass="18904">MPLTSESFWPWRLRPRVTATDDVAVPAQDLYAALIRDRISPALRAEGLIGSGGRYSLKSNTHWALVSFQKSAYSDRREIQFTINLCVVRKDEWNALRVEHPYYPEKPSGSTIYGCVMPTRIGSLVGDGSDKWWRVYHGQDVASVAANVLMNVRDAGLPWLHDQVVNSS</sequence>
<reference evidence="1 2" key="1">
    <citation type="submission" date="2018-04" db="EMBL/GenBank/DDBJ databases">
        <authorList>
            <person name="Go L.Y."/>
            <person name="Mitchell J.A."/>
        </authorList>
    </citation>
    <scope>NUCLEOTIDE SEQUENCE [LARGE SCALE GENOMIC DNA]</scope>
    <source>
        <strain evidence="1 2">TPD7010</strain>
    </source>
</reference>